<keyword evidence="3" id="KW-1185">Reference proteome</keyword>
<dbReference type="InterPro" id="IPR004291">
    <property type="entry name" value="Transposase_IS66_central"/>
</dbReference>
<dbReference type="Proteomes" id="UP000787472">
    <property type="component" value="Unassembled WGS sequence"/>
</dbReference>
<reference evidence="2" key="1">
    <citation type="submission" date="2020-03" db="EMBL/GenBank/DDBJ databases">
        <authorList>
            <person name="Guo F."/>
        </authorList>
    </citation>
    <scope>NUCLEOTIDE SEQUENCE</scope>
    <source>
        <strain evidence="2">JCM 30134</strain>
    </source>
</reference>
<evidence type="ECO:0000259" key="1">
    <source>
        <dbReference type="Pfam" id="PF03050"/>
    </source>
</evidence>
<name>A0A9E5MMZ3_9GAMM</name>
<protein>
    <submittedName>
        <fullName evidence="2">Transposase</fullName>
    </submittedName>
</protein>
<proteinExistence type="predicted"/>
<organism evidence="2 3">
    <name type="scientific">Pseudomaricurvus hydrocarbonicus</name>
    <dbReference type="NCBI Taxonomy" id="1470433"/>
    <lineage>
        <taxon>Bacteria</taxon>
        <taxon>Pseudomonadati</taxon>
        <taxon>Pseudomonadota</taxon>
        <taxon>Gammaproteobacteria</taxon>
        <taxon>Cellvibrionales</taxon>
        <taxon>Cellvibrionaceae</taxon>
        <taxon>Pseudomaricurvus</taxon>
    </lineage>
</organism>
<gene>
    <name evidence="2" type="ORF">G8770_16660</name>
</gene>
<accession>A0A9E5MMZ3</accession>
<dbReference type="EMBL" id="JAAONZ010000015">
    <property type="protein sequence ID" value="NHO67182.1"/>
    <property type="molecule type" value="Genomic_DNA"/>
</dbReference>
<sequence length="65" mass="7253">MVYVFAPNRSGEHTRKLLQSCQGKLVCEDYSGYKASFERGIKAVRCMIPARRVSELPGKICTGTD</sequence>
<feature type="domain" description="Transposase IS66 central" evidence="1">
    <location>
        <begin position="2"/>
        <end position="52"/>
    </location>
</feature>
<dbReference type="Pfam" id="PF03050">
    <property type="entry name" value="DDE_Tnp_IS66"/>
    <property type="match status" value="1"/>
</dbReference>
<evidence type="ECO:0000313" key="2">
    <source>
        <dbReference type="EMBL" id="NHO67182.1"/>
    </source>
</evidence>
<evidence type="ECO:0000313" key="3">
    <source>
        <dbReference type="Proteomes" id="UP000787472"/>
    </source>
</evidence>
<comment type="caution">
    <text evidence="2">The sequence shown here is derived from an EMBL/GenBank/DDBJ whole genome shotgun (WGS) entry which is preliminary data.</text>
</comment>
<dbReference type="AlphaFoldDB" id="A0A9E5MMZ3"/>